<dbReference type="Proteomes" id="UP000283509">
    <property type="component" value="Unassembled WGS sequence"/>
</dbReference>
<dbReference type="Gene3D" id="2.40.30.70">
    <property type="entry name" value="YaeB-like"/>
    <property type="match status" value="1"/>
</dbReference>
<comment type="caution">
    <text evidence="4">The sequence shown here is derived from an EMBL/GenBank/DDBJ whole genome shotgun (WGS) entry which is preliminary data.</text>
</comment>
<gene>
    <name evidence="4" type="ORF">C7M84_005191</name>
</gene>
<dbReference type="PANTHER" id="PTHR12818:SF0">
    <property type="entry name" value="TRNA (ADENINE(37)-N6)-METHYLTRANSFERASE"/>
    <property type="match status" value="1"/>
</dbReference>
<proteinExistence type="inferred from homology"/>
<reference evidence="4 5" key="2">
    <citation type="submission" date="2019-01" db="EMBL/GenBank/DDBJ databases">
        <title>The decoding of complex shrimp genome reveals the adaptation for benthos swimmer, frequently molting mechanism and breeding impact on genome.</title>
        <authorList>
            <person name="Sun Y."/>
            <person name="Gao Y."/>
            <person name="Yu Y."/>
        </authorList>
    </citation>
    <scope>NUCLEOTIDE SEQUENCE [LARGE SCALE GENOMIC DNA]</scope>
    <source>
        <tissue evidence="4">Muscle</tissue>
    </source>
</reference>
<dbReference type="PANTHER" id="PTHR12818">
    <property type="entry name" value="TRNA (ADENINE(37)-N6)-METHYLTRANSFERASE"/>
    <property type="match status" value="1"/>
</dbReference>
<organism evidence="4 5">
    <name type="scientific">Penaeus vannamei</name>
    <name type="common">Whiteleg shrimp</name>
    <name type="synonym">Litopenaeus vannamei</name>
    <dbReference type="NCBI Taxonomy" id="6689"/>
    <lineage>
        <taxon>Eukaryota</taxon>
        <taxon>Metazoa</taxon>
        <taxon>Ecdysozoa</taxon>
        <taxon>Arthropoda</taxon>
        <taxon>Crustacea</taxon>
        <taxon>Multicrustacea</taxon>
        <taxon>Malacostraca</taxon>
        <taxon>Eumalacostraca</taxon>
        <taxon>Eucarida</taxon>
        <taxon>Decapoda</taxon>
        <taxon>Dendrobranchiata</taxon>
        <taxon>Penaeoidea</taxon>
        <taxon>Penaeidae</taxon>
        <taxon>Penaeus</taxon>
    </lineage>
</organism>
<dbReference type="Pfam" id="PF01980">
    <property type="entry name" value="TrmO_N"/>
    <property type="match status" value="1"/>
</dbReference>
<dbReference type="Gene3D" id="3.30.2310.10">
    <property type="entry name" value="YaeB-like"/>
    <property type="match status" value="1"/>
</dbReference>
<dbReference type="NCBIfam" id="TIGR00104">
    <property type="entry name" value="tRNA_TsaA"/>
    <property type="match status" value="1"/>
</dbReference>
<dbReference type="SUPFAM" id="SSF118196">
    <property type="entry name" value="YaeB-like"/>
    <property type="match status" value="1"/>
</dbReference>
<accession>A0A423TIL4</accession>
<name>A0A423TIL4_PENVA</name>
<dbReference type="PROSITE" id="PS51668">
    <property type="entry name" value="TSAA_2"/>
    <property type="match status" value="1"/>
</dbReference>
<dbReference type="STRING" id="6689.A0A423TIL4"/>
<evidence type="ECO:0000256" key="1">
    <source>
        <dbReference type="ARBA" id="ARBA00022691"/>
    </source>
</evidence>
<dbReference type="CDD" id="cd09281">
    <property type="entry name" value="UPF0066"/>
    <property type="match status" value="1"/>
</dbReference>
<sequence length="343" mass="38762">MSSLGYIKSWFRHKNGTPRQGSVTTLSRGTLKIDKAVFNNPHHSLEGLDEYSHIWIFFIFNKNGEIKDGNHVKSKVAPPRLNGKRIGVFATRSPHRPNPLGLTLAHVEYIKEDCIYLSGLDILDGTPVVDIKPYIPEYDCPQLEGLYASPSLSDSEVNDNAKYPSKDNIEAIKNDTFSIKSCDSDTDVQSVSCVNLESRLPVSERNSESKESVYQDGAGRKYIGVKNCQQVTTAEWLHSVHSSLQVIYNPIAADEIKRFSAATDDEPYRLQFLRDDKELKNAIRSVLSEDPRSTYRREKCPSLLYYLTVDTAHVTAWFDDTTVEVLRVRPVKNVAVMQENCDK</sequence>
<comment type="similarity">
    <text evidence="2">Belongs to the tRNA methyltransferase O family.</text>
</comment>
<dbReference type="InterPro" id="IPR023368">
    <property type="entry name" value="UPF0066_cons_site"/>
</dbReference>
<evidence type="ECO:0000259" key="3">
    <source>
        <dbReference type="PROSITE" id="PS51668"/>
    </source>
</evidence>
<evidence type="ECO:0000313" key="4">
    <source>
        <dbReference type="EMBL" id="ROT76237.1"/>
    </source>
</evidence>
<dbReference type="EMBL" id="QCYY01001678">
    <property type="protein sequence ID" value="ROT76237.1"/>
    <property type="molecule type" value="Genomic_DNA"/>
</dbReference>
<dbReference type="OrthoDB" id="4882at2759"/>
<evidence type="ECO:0000256" key="2">
    <source>
        <dbReference type="ARBA" id="ARBA00033753"/>
    </source>
</evidence>
<evidence type="ECO:0000313" key="5">
    <source>
        <dbReference type="Proteomes" id="UP000283509"/>
    </source>
</evidence>
<dbReference type="InterPro" id="IPR036414">
    <property type="entry name" value="YaeB_N_sf"/>
</dbReference>
<protein>
    <submittedName>
        <fullName evidence="4">Putative nef-associated protein 1-like isoform X1</fullName>
    </submittedName>
</protein>
<feature type="domain" description="TsaA-like" evidence="3">
    <location>
        <begin position="1"/>
        <end position="143"/>
    </location>
</feature>
<dbReference type="AlphaFoldDB" id="A0A423TIL4"/>
<reference evidence="4 5" key="1">
    <citation type="submission" date="2018-04" db="EMBL/GenBank/DDBJ databases">
        <authorList>
            <person name="Zhang X."/>
            <person name="Yuan J."/>
            <person name="Li F."/>
            <person name="Xiang J."/>
        </authorList>
    </citation>
    <scope>NUCLEOTIDE SEQUENCE [LARGE SCALE GENOMIC DNA]</scope>
    <source>
        <tissue evidence="4">Muscle</tissue>
    </source>
</reference>
<dbReference type="InterPro" id="IPR040372">
    <property type="entry name" value="YaeB-like"/>
</dbReference>
<dbReference type="InterPro" id="IPR036413">
    <property type="entry name" value="YaeB-like_sf"/>
</dbReference>
<keyword evidence="5" id="KW-1185">Reference proteome</keyword>
<dbReference type="PROSITE" id="PS01318">
    <property type="entry name" value="TSAA_1"/>
    <property type="match status" value="1"/>
</dbReference>
<keyword evidence="1" id="KW-0949">S-adenosyl-L-methionine</keyword>
<dbReference type="InterPro" id="IPR023370">
    <property type="entry name" value="TrmO-like_N"/>
</dbReference>